<dbReference type="Gene3D" id="3.40.50.10610">
    <property type="entry name" value="ABC-type transport auxiliary lipoprotein component"/>
    <property type="match status" value="1"/>
</dbReference>
<name>A0A544C4W9_VIBCL</name>
<sequence length="306" mass="33081">MNKKFILSALLSVCVGLPTYASLDATQMSVENVEPQKMSLKKKIAIARFSNETRASNSFLLDENDDRIGKQAADILSARLASTGQFLMFERQDKNYVDSEAALKGLQDSGVAVDYLIVGSVSEFGRSTESDTGVFSRSKTQKAYAKVNVRLIDTATGRIVDSVEGAGEATTSTKKTLGSGTDAGYDQSLTDKALSEAISQMISNLIQQMTAQPWRSYILSVEDGAYLIAGGESQGLHSGLELIVYKRGKKVKNPQTGDVIELPGKQVGTLSVDMTYGEDEWNQISFTSLTSGKISADLTQYYVSAK</sequence>
<dbReference type="AlphaFoldDB" id="A0A544C4W9"/>
<proteinExistence type="inferred from homology"/>
<evidence type="ECO:0000256" key="1">
    <source>
        <dbReference type="ARBA" id="ARBA00003989"/>
    </source>
</evidence>
<gene>
    <name evidence="10" type="ORF">FLM02_10740</name>
</gene>
<comment type="function">
    <text evidence="1">May be involved in the biogenesis of curli organelles.</text>
</comment>
<dbReference type="InterPro" id="IPR005534">
    <property type="entry name" value="Curli_assmbl/transp-comp_CsgG"/>
</dbReference>
<evidence type="ECO:0000256" key="8">
    <source>
        <dbReference type="ARBA" id="ARBA00023288"/>
    </source>
</evidence>
<evidence type="ECO:0000313" key="11">
    <source>
        <dbReference type="Proteomes" id="UP000319979"/>
    </source>
</evidence>
<comment type="caution">
    <text evidence="10">The sequence shown here is derived from an EMBL/GenBank/DDBJ whole genome shotgun (WGS) entry which is preliminary data.</text>
</comment>
<keyword evidence="5 9" id="KW-0732">Signal</keyword>
<evidence type="ECO:0000256" key="9">
    <source>
        <dbReference type="SAM" id="SignalP"/>
    </source>
</evidence>
<organism evidence="10 11">
    <name type="scientific">Vibrio cholerae</name>
    <dbReference type="NCBI Taxonomy" id="666"/>
    <lineage>
        <taxon>Bacteria</taxon>
        <taxon>Pseudomonadati</taxon>
        <taxon>Pseudomonadota</taxon>
        <taxon>Gammaproteobacteria</taxon>
        <taxon>Vibrionales</taxon>
        <taxon>Vibrionaceae</taxon>
        <taxon>Vibrio</taxon>
    </lineage>
</organism>
<dbReference type="GO" id="GO:0030288">
    <property type="term" value="C:outer membrane-bounded periplasmic space"/>
    <property type="evidence" value="ECO:0007669"/>
    <property type="project" value="InterPro"/>
</dbReference>
<evidence type="ECO:0000256" key="7">
    <source>
        <dbReference type="ARBA" id="ARBA00023139"/>
    </source>
</evidence>
<keyword evidence="7" id="KW-0564">Palmitate</keyword>
<keyword evidence="6" id="KW-0472">Membrane</keyword>
<evidence type="ECO:0000256" key="6">
    <source>
        <dbReference type="ARBA" id="ARBA00023136"/>
    </source>
</evidence>
<keyword evidence="4" id="KW-1003">Cell membrane</keyword>
<evidence type="ECO:0000256" key="4">
    <source>
        <dbReference type="ARBA" id="ARBA00022475"/>
    </source>
</evidence>
<dbReference type="RefSeq" id="WP_142615600.1">
    <property type="nucleotide sequence ID" value="NZ_JBAFTV010000120.1"/>
</dbReference>
<evidence type="ECO:0000256" key="5">
    <source>
        <dbReference type="ARBA" id="ARBA00022729"/>
    </source>
</evidence>
<protein>
    <recommendedName>
        <fullName evidence="3">Curli production assembly/transport component CsgG</fullName>
    </recommendedName>
</protein>
<comment type="similarity">
    <text evidence="2">Belongs to the CsgG family.</text>
</comment>
<feature type="signal peptide" evidence="9">
    <location>
        <begin position="1"/>
        <end position="21"/>
    </location>
</feature>
<accession>A0A544C4W9</accession>
<evidence type="ECO:0000256" key="2">
    <source>
        <dbReference type="ARBA" id="ARBA00008899"/>
    </source>
</evidence>
<dbReference type="PANTHER" id="PTHR41164">
    <property type="entry name" value="CURLI PRODUCTION ASSEMBLY/TRANSPORT COMPONENT CSGG"/>
    <property type="match status" value="1"/>
</dbReference>
<dbReference type="PANTHER" id="PTHR41164:SF1">
    <property type="entry name" value="CURLI PRODUCTION ASSEMBLY_TRANSPORT COMPONENT CSGG"/>
    <property type="match status" value="1"/>
</dbReference>
<evidence type="ECO:0000313" key="10">
    <source>
        <dbReference type="EMBL" id="TQP13620.1"/>
    </source>
</evidence>
<dbReference type="EMBL" id="VIOS01000038">
    <property type="protein sequence ID" value="TQP13620.1"/>
    <property type="molecule type" value="Genomic_DNA"/>
</dbReference>
<keyword evidence="8" id="KW-0449">Lipoprotein</keyword>
<reference evidence="10 11" key="1">
    <citation type="submission" date="2019-07" db="EMBL/GenBank/DDBJ databases">
        <title>Phenotypic and genotypic antimicrobial resistance traits of Vibrio cholerae non-O1/non-O139 isolated from a large Austrian lake frequently associated with cases of infection.</title>
        <authorList>
            <person name="Lepuschitz S."/>
            <person name="Baron S."/>
            <person name="Larvor E."/>
            <person name="Granier S."/>
            <person name="Pretzer C."/>
            <person name="Mach R.L."/>
            <person name="Farnleitner A.H."/>
            <person name="Ruppitsch W."/>
            <person name="Pleininger S."/>
            <person name="Indra A."/>
            <person name="Kirschner A.K.T."/>
        </authorList>
    </citation>
    <scope>NUCLEOTIDE SEQUENCE [LARGE SCALE GENOMIC DNA]</scope>
    <source>
        <strain evidence="10 11">A12JL36W90</strain>
    </source>
</reference>
<dbReference type="Proteomes" id="UP000319979">
    <property type="component" value="Unassembled WGS sequence"/>
</dbReference>
<evidence type="ECO:0000256" key="3">
    <source>
        <dbReference type="ARBA" id="ARBA00014028"/>
    </source>
</evidence>
<feature type="chain" id="PRO_5022052828" description="Curli production assembly/transport component CsgG" evidence="9">
    <location>
        <begin position="22"/>
        <end position="306"/>
    </location>
</feature>
<dbReference type="Pfam" id="PF03783">
    <property type="entry name" value="CsgG"/>
    <property type="match status" value="1"/>
</dbReference>